<accession>A0AAN5CQH0</accession>
<gene>
    <name evidence="1" type="ORF">PMAYCL1PPCAC_18978</name>
</gene>
<dbReference type="PANTHER" id="PTHR34494:SF1">
    <property type="entry name" value="PROTEIN CBG25024"/>
    <property type="match status" value="1"/>
</dbReference>
<evidence type="ECO:0000313" key="2">
    <source>
        <dbReference type="Proteomes" id="UP001328107"/>
    </source>
</evidence>
<dbReference type="AlphaFoldDB" id="A0AAN5CQH0"/>
<evidence type="ECO:0000313" key="1">
    <source>
        <dbReference type="EMBL" id="GMR48783.1"/>
    </source>
</evidence>
<dbReference type="PANTHER" id="PTHR34494">
    <property type="entry name" value="PROTEIN CBG25024"/>
    <property type="match status" value="1"/>
</dbReference>
<proteinExistence type="predicted"/>
<reference evidence="2" key="1">
    <citation type="submission" date="2022-10" db="EMBL/GenBank/DDBJ databases">
        <title>Genome assembly of Pristionchus species.</title>
        <authorList>
            <person name="Yoshida K."/>
            <person name="Sommer R.J."/>
        </authorList>
    </citation>
    <scope>NUCLEOTIDE SEQUENCE [LARGE SCALE GENOMIC DNA]</scope>
    <source>
        <strain evidence="2">RS5460</strain>
    </source>
</reference>
<keyword evidence="2" id="KW-1185">Reference proteome</keyword>
<protein>
    <submittedName>
        <fullName evidence="1">Uncharacterized protein</fullName>
    </submittedName>
</protein>
<sequence length="731" mass="75984">MGNTNTLPVISQTKSLVQLATGDKEGARATQEKFFHECPIVAQATSAVEYAIDRDVERMKETNKRSVKVISNFTDGIPVVGHVKGGIHALAGDTDGAKQAVKSANRSVGVVGGGAVGFLAGGFPGAIAGGIAGGAAMDGLQTGISSAYHKEFRPAGSIAAVKQAIDNPSGGAVFDAVAVPVFDGVAGYGAGQLTAQIQAGGVLADIGHADVGHADANPTDLGGPQIRSPCKVTLESQTESHKSVIESRMTSAQLASDGVIQSEAAAIAAEASEAVAAEAAAAQQQQTAAAAGAAAVEPGSGNQLQQIGDAIVTKKTDIVKAAVDPRGGSVDVPKSASKFGLDALKSIPKSAKWNTVQTVSATQIQQLLDALKTVDKILATTKDLTTIATGRQIDVLAPGLSFPLKTILSEIIRFVGTNVPRREEILERTAQLASRIRDMTTRSTPEPVAANGRGAQLRCVHWNMSEVSADLIDHIGLVWYLVLDSPDVLLLNHVTASEHLMNALTNVLGYRFLLVQSISDVRISKRNVNCSKFPSASVIEDEDDEAEGRVTSGSALLFRPREGIACVGAGSLGGDGAGHELVWIDVQQQDPVGDDQVTLGPICRLLNVQCDGGDNINEVASSIKKLSGECTTVICATVPRPTRQALMEECGLVKCSSDSDSYDAILTPSAGRQHVICHRSPPPHPSSSSSESAAAAMISLSRAQPFTVGEEINREGAIGCEDKHCYYGCSL</sequence>
<comment type="caution">
    <text evidence="1">The sequence shown here is derived from an EMBL/GenBank/DDBJ whole genome shotgun (WGS) entry which is preliminary data.</text>
</comment>
<organism evidence="1 2">
    <name type="scientific">Pristionchus mayeri</name>
    <dbReference type="NCBI Taxonomy" id="1317129"/>
    <lineage>
        <taxon>Eukaryota</taxon>
        <taxon>Metazoa</taxon>
        <taxon>Ecdysozoa</taxon>
        <taxon>Nematoda</taxon>
        <taxon>Chromadorea</taxon>
        <taxon>Rhabditida</taxon>
        <taxon>Rhabditina</taxon>
        <taxon>Diplogasteromorpha</taxon>
        <taxon>Diplogasteroidea</taxon>
        <taxon>Neodiplogasteridae</taxon>
        <taxon>Pristionchus</taxon>
    </lineage>
</organism>
<dbReference type="Proteomes" id="UP001328107">
    <property type="component" value="Unassembled WGS sequence"/>
</dbReference>
<name>A0AAN5CQH0_9BILA</name>
<dbReference type="EMBL" id="BTRK01000004">
    <property type="protein sequence ID" value="GMR48783.1"/>
    <property type="molecule type" value="Genomic_DNA"/>
</dbReference>